<evidence type="ECO:0000313" key="3">
    <source>
        <dbReference type="WBParaSite" id="nRc.2.0.1.t20395-RA"/>
    </source>
</evidence>
<dbReference type="Proteomes" id="UP000887565">
    <property type="component" value="Unplaced"/>
</dbReference>
<proteinExistence type="predicted"/>
<name>A0A915J1W6_ROMCU</name>
<feature type="compositionally biased region" description="Basic and acidic residues" evidence="1">
    <location>
        <begin position="37"/>
        <end position="58"/>
    </location>
</feature>
<evidence type="ECO:0000313" key="2">
    <source>
        <dbReference type="Proteomes" id="UP000887565"/>
    </source>
</evidence>
<evidence type="ECO:0000256" key="1">
    <source>
        <dbReference type="SAM" id="MobiDB-lite"/>
    </source>
</evidence>
<accession>A0A915J1W6</accession>
<sequence length="82" mass="10090">MVDMNFDEYYEDAPAELYEDRYSIRYEAEMVNWVGRQDQRDAQDRKKETEEQQQKKISESSYLENRVERVNEPKKEVQLEVY</sequence>
<dbReference type="WBParaSite" id="nRc.2.0.1.t20395-RA">
    <property type="protein sequence ID" value="nRc.2.0.1.t20395-RA"/>
    <property type="gene ID" value="nRc.2.0.1.g20395"/>
</dbReference>
<dbReference type="AlphaFoldDB" id="A0A915J1W6"/>
<keyword evidence="2" id="KW-1185">Reference proteome</keyword>
<feature type="region of interest" description="Disordered" evidence="1">
    <location>
        <begin position="37"/>
        <end position="69"/>
    </location>
</feature>
<reference evidence="3" key="1">
    <citation type="submission" date="2022-11" db="UniProtKB">
        <authorList>
            <consortium name="WormBaseParasite"/>
        </authorList>
    </citation>
    <scope>IDENTIFICATION</scope>
</reference>
<organism evidence="2 3">
    <name type="scientific">Romanomermis culicivorax</name>
    <name type="common">Nematode worm</name>
    <dbReference type="NCBI Taxonomy" id="13658"/>
    <lineage>
        <taxon>Eukaryota</taxon>
        <taxon>Metazoa</taxon>
        <taxon>Ecdysozoa</taxon>
        <taxon>Nematoda</taxon>
        <taxon>Enoplea</taxon>
        <taxon>Dorylaimia</taxon>
        <taxon>Mermithida</taxon>
        <taxon>Mermithoidea</taxon>
        <taxon>Mermithidae</taxon>
        <taxon>Romanomermis</taxon>
    </lineage>
</organism>
<protein>
    <submittedName>
        <fullName evidence="3">Uncharacterized protein</fullName>
    </submittedName>
</protein>